<gene>
    <name evidence="1" type="ORF">SAMN05216360_1404</name>
</gene>
<name>A0A1H0LNV2_9HYPH</name>
<organism evidence="1 2">
    <name type="scientific">Methylobacterium phyllostachyos</name>
    <dbReference type="NCBI Taxonomy" id="582672"/>
    <lineage>
        <taxon>Bacteria</taxon>
        <taxon>Pseudomonadati</taxon>
        <taxon>Pseudomonadota</taxon>
        <taxon>Alphaproteobacteria</taxon>
        <taxon>Hyphomicrobiales</taxon>
        <taxon>Methylobacteriaceae</taxon>
        <taxon>Methylobacterium</taxon>
    </lineage>
</organism>
<dbReference type="AlphaFoldDB" id="A0A1H0LNV2"/>
<dbReference type="STRING" id="582672.SAMN05216360_1404"/>
<keyword evidence="2" id="KW-1185">Reference proteome</keyword>
<reference evidence="2" key="1">
    <citation type="submission" date="2016-10" db="EMBL/GenBank/DDBJ databases">
        <authorList>
            <person name="Varghese N."/>
            <person name="Submissions S."/>
        </authorList>
    </citation>
    <scope>NUCLEOTIDE SEQUENCE [LARGE SCALE GENOMIC DNA]</scope>
    <source>
        <strain evidence="2">BL47</strain>
    </source>
</reference>
<dbReference type="Proteomes" id="UP000198704">
    <property type="component" value="Unassembled WGS sequence"/>
</dbReference>
<sequence>MADGRSAWARRMRDLMALHLSDLGGEGAVSAAEKSLIRRAATLTVELERMEERFATDGEADADALDLYSRTSGNLRRLLEAIGLTGRARDVTPALSTCIERRLT</sequence>
<dbReference type="EMBL" id="FNHS01000040">
    <property type="protein sequence ID" value="SDO69929.1"/>
    <property type="molecule type" value="Genomic_DNA"/>
</dbReference>
<protein>
    <submittedName>
        <fullName evidence="1">Uncharacterized protein</fullName>
    </submittedName>
</protein>
<evidence type="ECO:0000313" key="2">
    <source>
        <dbReference type="Proteomes" id="UP000198704"/>
    </source>
</evidence>
<accession>A0A1H0LNV2</accession>
<evidence type="ECO:0000313" key="1">
    <source>
        <dbReference type="EMBL" id="SDO69929.1"/>
    </source>
</evidence>
<proteinExistence type="predicted"/>